<dbReference type="EMBL" id="UZAJ01017793">
    <property type="protein sequence ID" value="VDO80183.1"/>
    <property type="molecule type" value="Genomic_DNA"/>
</dbReference>
<organism evidence="1 2">
    <name type="scientific">Onchocerca flexuosa</name>
    <dbReference type="NCBI Taxonomy" id="387005"/>
    <lineage>
        <taxon>Eukaryota</taxon>
        <taxon>Metazoa</taxon>
        <taxon>Ecdysozoa</taxon>
        <taxon>Nematoda</taxon>
        <taxon>Chromadorea</taxon>
        <taxon>Rhabditida</taxon>
        <taxon>Spirurina</taxon>
        <taxon>Spiruromorpha</taxon>
        <taxon>Filarioidea</taxon>
        <taxon>Onchocercidae</taxon>
        <taxon>Onchocerca</taxon>
    </lineage>
</organism>
<protein>
    <recommendedName>
        <fullName evidence="3">PPM-type phosphatase domain-containing protein</fullName>
    </recommendedName>
</protein>
<evidence type="ECO:0000313" key="1">
    <source>
        <dbReference type="EMBL" id="VDO80183.1"/>
    </source>
</evidence>
<dbReference type="InterPro" id="IPR036457">
    <property type="entry name" value="PPM-type-like_dom_sf"/>
</dbReference>
<dbReference type="AlphaFoldDB" id="A0A3P7ZPW2"/>
<evidence type="ECO:0000313" key="2">
    <source>
        <dbReference type="Proteomes" id="UP000267606"/>
    </source>
</evidence>
<dbReference type="SUPFAM" id="SSF81606">
    <property type="entry name" value="PP2C-like"/>
    <property type="match status" value="1"/>
</dbReference>
<dbReference type="PANTHER" id="PTHR21586:SF0">
    <property type="entry name" value="PP2C-LIKE DOMAIN-CONTAINING PROTEIN CG9801"/>
    <property type="match status" value="1"/>
</dbReference>
<dbReference type="InterPro" id="IPR053287">
    <property type="entry name" value="PP2C-like_domain"/>
</dbReference>
<evidence type="ECO:0008006" key="3">
    <source>
        <dbReference type="Google" id="ProtNLM"/>
    </source>
</evidence>
<keyword evidence="2" id="KW-1185">Reference proteome</keyword>
<dbReference type="Proteomes" id="UP000267606">
    <property type="component" value="Unassembled WGS sequence"/>
</dbReference>
<reference evidence="1 2" key="1">
    <citation type="submission" date="2018-11" db="EMBL/GenBank/DDBJ databases">
        <authorList>
            <consortium name="Pathogen Informatics"/>
        </authorList>
    </citation>
    <scope>NUCLEOTIDE SEQUENCE [LARGE SCALE GENOMIC DNA]</scope>
</reference>
<proteinExistence type="predicted"/>
<accession>A0A3P7ZPW2</accession>
<sequence>MKYFQDVFHRLLGAFHSAHALILQEGGLLTTLCVAVAVQLKESTTWVLCVCNVGDSLCFVYNPQTGVQEVRC</sequence>
<name>A0A3P7ZPW2_9BILA</name>
<gene>
    <name evidence="1" type="ORF">OFLC_LOCUS11895</name>
</gene>
<dbReference type="PANTHER" id="PTHR21586">
    <property type="entry name" value="TIPA"/>
    <property type="match status" value="1"/>
</dbReference>